<organism evidence="10 11">
    <name type="scientific">Xanthomonas hawaiiensis</name>
    <dbReference type="NCBI Taxonomy" id="3003247"/>
    <lineage>
        <taxon>Bacteria</taxon>
        <taxon>Pseudomonadati</taxon>
        <taxon>Pseudomonadota</taxon>
        <taxon>Gammaproteobacteria</taxon>
        <taxon>Lysobacterales</taxon>
        <taxon>Lysobacteraceae</taxon>
        <taxon>Xanthomonas</taxon>
    </lineage>
</organism>
<dbReference type="Proteomes" id="UP001260534">
    <property type="component" value="Unassembled WGS sequence"/>
</dbReference>
<reference evidence="10 11" key="1">
    <citation type="submission" date="2023-01" db="EMBL/GenBank/DDBJ databases">
        <title>Xanthomonas hawaiianensis sp. nov. isolated from Araceae family in Hawaii.</title>
        <authorList>
            <person name="Chunag S.-C."/>
            <person name="Dobhal S."/>
            <person name="Alvarez A."/>
            <person name="Arif M."/>
        </authorList>
    </citation>
    <scope>NUCLEOTIDE SEQUENCE [LARGE SCALE GENOMIC DNA]</scope>
    <source>
        <strain evidence="10 11">A2111</strain>
    </source>
</reference>
<keyword evidence="4" id="KW-0479">Metal-binding</keyword>
<protein>
    <recommendedName>
        <fullName evidence="3">aconitate hydratase</fullName>
        <ecNumber evidence="3">4.2.1.3</ecNumber>
    </recommendedName>
</protein>
<evidence type="ECO:0000256" key="1">
    <source>
        <dbReference type="ARBA" id="ARBA00001966"/>
    </source>
</evidence>
<name>A0ABU2I7J1_9XANT</name>
<dbReference type="Gene3D" id="3.30.499.10">
    <property type="entry name" value="Aconitase, domain 3"/>
    <property type="match status" value="2"/>
</dbReference>
<gene>
    <name evidence="10" type="primary">acnD</name>
    <name evidence="10" type="ORF">PNQ69_15160</name>
</gene>
<evidence type="ECO:0000256" key="3">
    <source>
        <dbReference type="ARBA" id="ARBA00012926"/>
    </source>
</evidence>
<evidence type="ECO:0000256" key="6">
    <source>
        <dbReference type="ARBA" id="ARBA00023014"/>
    </source>
</evidence>
<dbReference type="RefSeq" id="WP_209229912.1">
    <property type="nucleotide sequence ID" value="NZ_JAGHXG010000004.1"/>
</dbReference>
<keyword evidence="5" id="KW-0408">Iron</keyword>
<accession>A0ABU2I7J1</accession>
<keyword evidence="11" id="KW-1185">Reference proteome</keyword>
<evidence type="ECO:0000259" key="8">
    <source>
        <dbReference type="Pfam" id="PF00330"/>
    </source>
</evidence>
<comment type="cofactor">
    <cofactor evidence="1">
        <name>[4Fe-4S] cluster</name>
        <dbReference type="ChEBI" id="CHEBI:49883"/>
    </cofactor>
</comment>
<dbReference type="Pfam" id="PF00694">
    <property type="entry name" value="Aconitase_C"/>
    <property type="match status" value="1"/>
</dbReference>
<dbReference type="InterPro" id="IPR006249">
    <property type="entry name" value="Aconitase/IRP2"/>
</dbReference>
<dbReference type="InterPro" id="IPR001030">
    <property type="entry name" value="Acoase/IPM_deHydtase_lsu_aba"/>
</dbReference>
<evidence type="ECO:0000313" key="10">
    <source>
        <dbReference type="EMBL" id="MDS9994104.1"/>
    </source>
</evidence>
<keyword evidence="10" id="KW-0456">Lyase</keyword>
<evidence type="ECO:0000259" key="9">
    <source>
        <dbReference type="Pfam" id="PF00694"/>
    </source>
</evidence>
<keyword evidence="6" id="KW-0411">Iron-sulfur</keyword>
<evidence type="ECO:0000256" key="4">
    <source>
        <dbReference type="ARBA" id="ARBA00022723"/>
    </source>
</evidence>
<dbReference type="EC" id="4.2.1.3" evidence="3"/>
<proteinExistence type="inferred from homology"/>
<dbReference type="InterPro" id="IPR012708">
    <property type="entry name" value="2Me_IsoCit_deHydtase_FeS-dep"/>
</dbReference>
<dbReference type="InterPro" id="IPR015928">
    <property type="entry name" value="Aconitase/3IPM_dehydase_swvl"/>
</dbReference>
<sequence length="871" mass="94417">MNSHYRKSLPGTALDYFDAQAAVDAISPGAYAGLPYVSRVFAENLVRRCDPDLLHDALLQLIERRRDLDFPWFPARVVCHDILGQTALVDLAGLRDAIAEQGGDPAKVNPVVPVQLIVDHSLAVECGGDDPQAFAKNRAIEDRRNEDRFHFIDWSKRAFRNVDVIPPGNGIMHQINLEKMSPVIYVHDGVAFPDTCVGTDSHTPHVDALGVIAIGVGGLEAESVMLGRASWMRLPDIVGVELSGRPQPGITATDVVLALTEFLRQERVVGAYLEFFGEGAAALTIGDRATISNMCPEYGATAAMFYIDQQTLDYLRLTGREEAQVALVEQYARTTGLWADALATAQYERVLRFDLSQVVRNMAGPSNPHKRVATTELAARGIADAAKLAAGQAEQAQGRMPDGAVIIAAITSCTNTSNPRNVIAAGLLARNARARGLARKPWVKTSLAPGSKAVQLYLEEAGLLPDLEALGFGIVAFACTTCNGMSGALDPRIQQEIVARDLYATAVLSGNRNFDGRIHPYAKQAFLASPPLVIAYAIAGTVRFDIEKDVLGTDDDGREVRLKDIWPGDAEIDAAVRAAVKPEQFRQVYAPMFNVRVEQGAPVAPLYAWRPRSTYIRRPPYWEGALAGERTLRGMRALAVLGDNITTDHLSPSNAILADSAAGEYLAHMGVPEEDFNSYATHRGDHLTAQRATFANPKLINEMAVVDGKVQQGSLTRLEPDGQVLRMWEAIETYMARKQPLIVIAGADYGQGSSRDWAAKGVRLAGVEAIVAEGFERIHRTNLIGMGVLPLQFLPGTTRTTLGIDGSETFDVVGARTPGATLTLRIVRKDGAAVEVPVLCRLDSNEEVSIYEAGGVLQRFAQDFLEDARSA</sequence>
<comment type="caution">
    <text evidence="10">The sequence shown here is derived from an EMBL/GenBank/DDBJ whole genome shotgun (WGS) entry which is preliminary data.</text>
</comment>
<dbReference type="GO" id="GO:0047456">
    <property type="term" value="F:2-methylisocitrate dehydratase activity"/>
    <property type="evidence" value="ECO:0007669"/>
    <property type="project" value="UniProtKB-EC"/>
</dbReference>
<feature type="domain" description="Aconitase A/isopropylmalate dehydratase small subunit swivel" evidence="9">
    <location>
        <begin position="664"/>
        <end position="794"/>
    </location>
</feature>
<evidence type="ECO:0000256" key="5">
    <source>
        <dbReference type="ARBA" id="ARBA00023004"/>
    </source>
</evidence>
<dbReference type="Gene3D" id="6.10.190.10">
    <property type="match status" value="1"/>
</dbReference>
<dbReference type="PRINTS" id="PR00415">
    <property type="entry name" value="ACONITASE"/>
</dbReference>
<comment type="catalytic activity">
    <reaction evidence="7">
        <text>citrate = D-threo-isocitrate</text>
        <dbReference type="Rhea" id="RHEA:10336"/>
        <dbReference type="ChEBI" id="CHEBI:15562"/>
        <dbReference type="ChEBI" id="CHEBI:16947"/>
        <dbReference type="EC" id="4.2.1.3"/>
    </reaction>
</comment>
<dbReference type="Gene3D" id="3.20.19.10">
    <property type="entry name" value="Aconitase, domain 4"/>
    <property type="match status" value="1"/>
</dbReference>
<dbReference type="InterPro" id="IPR036008">
    <property type="entry name" value="Aconitase_4Fe-4S_dom"/>
</dbReference>
<dbReference type="EMBL" id="JAQMHB010000001">
    <property type="protein sequence ID" value="MDS9994104.1"/>
    <property type="molecule type" value="Genomic_DNA"/>
</dbReference>
<dbReference type="Pfam" id="PF00330">
    <property type="entry name" value="Aconitase"/>
    <property type="match status" value="1"/>
</dbReference>
<dbReference type="NCBIfam" id="NF006757">
    <property type="entry name" value="PRK09277.1"/>
    <property type="match status" value="1"/>
</dbReference>
<dbReference type="InterPro" id="IPR015931">
    <property type="entry name" value="Acnase/IPM_dHydase_lsu_aba_1/3"/>
</dbReference>
<comment type="similarity">
    <text evidence="2">Belongs to the aconitase/IPM isomerase family.</text>
</comment>
<feature type="domain" description="Aconitase/3-isopropylmalate dehydratase large subunit alpha/beta/alpha" evidence="8">
    <location>
        <begin position="67"/>
        <end position="540"/>
    </location>
</feature>
<dbReference type="NCBIfam" id="TIGR02333">
    <property type="entry name" value="2met_isocit_dHY"/>
    <property type="match status" value="1"/>
</dbReference>
<dbReference type="SUPFAM" id="SSF53732">
    <property type="entry name" value="Aconitase iron-sulfur domain"/>
    <property type="match status" value="1"/>
</dbReference>
<evidence type="ECO:0000313" key="11">
    <source>
        <dbReference type="Proteomes" id="UP001260534"/>
    </source>
</evidence>
<dbReference type="SUPFAM" id="SSF52016">
    <property type="entry name" value="LeuD/IlvD-like"/>
    <property type="match status" value="1"/>
</dbReference>
<evidence type="ECO:0000256" key="7">
    <source>
        <dbReference type="ARBA" id="ARBA00023501"/>
    </source>
</evidence>
<dbReference type="NCBIfam" id="NF009520">
    <property type="entry name" value="PRK12881.1"/>
    <property type="match status" value="1"/>
</dbReference>
<dbReference type="InterPro" id="IPR000573">
    <property type="entry name" value="AconitaseA/IPMdHydase_ssu_swvl"/>
</dbReference>
<dbReference type="PANTHER" id="PTHR11670">
    <property type="entry name" value="ACONITASE/IRON-RESPONSIVE ELEMENT FAMILY MEMBER"/>
    <property type="match status" value="1"/>
</dbReference>
<evidence type="ECO:0000256" key="2">
    <source>
        <dbReference type="ARBA" id="ARBA00007185"/>
    </source>
</evidence>